<organism evidence="7 8">
    <name type="scientific">Candidimonas nitroreducens</name>
    <dbReference type="NCBI Taxonomy" id="683354"/>
    <lineage>
        <taxon>Bacteria</taxon>
        <taxon>Pseudomonadati</taxon>
        <taxon>Pseudomonadota</taxon>
        <taxon>Betaproteobacteria</taxon>
        <taxon>Burkholderiales</taxon>
        <taxon>Alcaligenaceae</taxon>
        <taxon>Candidimonas</taxon>
    </lineage>
</organism>
<dbReference type="InterPro" id="IPR001584">
    <property type="entry name" value="Integrase_cat-core"/>
</dbReference>
<dbReference type="GO" id="GO:0015074">
    <property type="term" value="P:DNA integration"/>
    <property type="evidence" value="ECO:0007669"/>
    <property type="project" value="InterPro"/>
</dbReference>
<evidence type="ECO:0000259" key="6">
    <source>
        <dbReference type="PROSITE" id="PS50994"/>
    </source>
</evidence>
<keyword evidence="2" id="KW-0815">Transposition</keyword>
<evidence type="ECO:0000259" key="5">
    <source>
        <dbReference type="PROSITE" id="PS50531"/>
    </source>
</evidence>
<dbReference type="PANTHER" id="PTHR35004">
    <property type="entry name" value="TRANSPOSASE RV3428C-RELATED"/>
    <property type="match status" value="1"/>
</dbReference>
<feature type="domain" description="HTH IS21-type" evidence="5">
    <location>
        <begin position="5"/>
        <end position="67"/>
    </location>
</feature>
<keyword evidence="3" id="KW-0238">DNA-binding</keyword>
<name>A0A225M6I1_9BURK</name>
<dbReference type="SUPFAM" id="SSF46689">
    <property type="entry name" value="Homeodomain-like"/>
    <property type="match status" value="1"/>
</dbReference>
<evidence type="ECO:0000256" key="3">
    <source>
        <dbReference type="ARBA" id="ARBA00023125"/>
    </source>
</evidence>
<sequence>MLTQEQAVEIKVLARRGVGIREIAKQMGCSRNTVRRYLREAQTQQYGPRQARPTKLDPYKDYLRSRVEAARPHWIPAVVLHREIQEQGYLGGLTQLKVFINGLRAQPADSPVVRFETPPGQQMQADFTHIRRGRDPLLAFVATLGYSRMAWVKFTTDERADTLCRCIGEAFDYFGGVPQHVLFDNAGTIVIERDAYGPGLHRWHPQMLALAERYGFTPRLCRPYRAKTKGKVERFNGYLKGSFCVPLAATLKQAGLRFDAQAANSHIGRWLIEVANHRVHATTRERPEARMPAEQAALMSLPALSASLPSVPVLERPIPVQSLQHPLSVYNALLEVRT</sequence>
<dbReference type="OrthoDB" id="3542865at2"/>
<proteinExistence type="inferred from homology"/>
<dbReference type="PROSITE" id="PS50531">
    <property type="entry name" value="HTH_IS21"/>
    <property type="match status" value="1"/>
</dbReference>
<evidence type="ECO:0000313" key="7">
    <source>
        <dbReference type="EMBL" id="OWT56944.1"/>
    </source>
</evidence>
<comment type="similarity">
    <text evidence="1">Belongs to the transposase IS21/IS408/IS1162 family.</text>
</comment>
<evidence type="ECO:0000313" key="8">
    <source>
        <dbReference type="Proteomes" id="UP000214603"/>
    </source>
</evidence>
<dbReference type="PANTHER" id="PTHR35004:SF6">
    <property type="entry name" value="TRANSPOSASE"/>
    <property type="match status" value="1"/>
</dbReference>
<dbReference type="InterPro" id="IPR012337">
    <property type="entry name" value="RNaseH-like_sf"/>
</dbReference>
<dbReference type="Pfam" id="PF00665">
    <property type="entry name" value="rve"/>
    <property type="match status" value="1"/>
</dbReference>
<feature type="domain" description="Integrase catalytic" evidence="6">
    <location>
        <begin position="114"/>
        <end position="295"/>
    </location>
</feature>
<dbReference type="Proteomes" id="UP000214603">
    <property type="component" value="Unassembled WGS sequence"/>
</dbReference>
<dbReference type="Pfam" id="PF13936">
    <property type="entry name" value="HTH_38"/>
    <property type="match status" value="1"/>
</dbReference>
<protein>
    <submittedName>
        <fullName evidence="7">IS21 family transposase</fullName>
    </submittedName>
</protein>
<keyword evidence="8" id="KW-1185">Reference proteome</keyword>
<comment type="caution">
    <text evidence="7">The sequence shown here is derived from an EMBL/GenBank/DDBJ whole genome shotgun (WGS) entry which is preliminary data.</text>
</comment>
<reference evidence="8" key="1">
    <citation type="submission" date="2017-06" db="EMBL/GenBank/DDBJ databases">
        <title>Herbaspirillum phytohormonus sp. nov., isolated from the root nodule of Robinia pseudoacacia in lead-zinc mine.</title>
        <authorList>
            <person name="Fan M."/>
            <person name="Lin Y."/>
        </authorList>
    </citation>
    <scope>NUCLEOTIDE SEQUENCE [LARGE SCALE GENOMIC DNA]</scope>
    <source>
        <strain evidence="8">SC-089</strain>
    </source>
</reference>
<dbReference type="InterPro" id="IPR025246">
    <property type="entry name" value="IS30-like_HTH"/>
</dbReference>
<keyword evidence="4" id="KW-0233">DNA recombination</keyword>
<dbReference type="PROSITE" id="PS50994">
    <property type="entry name" value="INTEGRASE"/>
    <property type="match status" value="1"/>
</dbReference>
<accession>A0A225M6I1</accession>
<dbReference type="RefSeq" id="WP_088604952.1">
    <property type="nucleotide sequence ID" value="NZ_NJIH01000010.1"/>
</dbReference>
<dbReference type="GO" id="GO:0032196">
    <property type="term" value="P:transposition"/>
    <property type="evidence" value="ECO:0007669"/>
    <property type="project" value="UniProtKB-KW"/>
</dbReference>
<evidence type="ECO:0000256" key="2">
    <source>
        <dbReference type="ARBA" id="ARBA00022578"/>
    </source>
</evidence>
<dbReference type="Gene3D" id="1.10.10.60">
    <property type="entry name" value="Homeodomain-like"/>
    <property type="match status" value="1"/>
</dbReference>
<evidence type="ECO:0000256" key="1">
    <source>
        <dbReference type="ARBA" id="ARBA00009277"/>
    </source>
</evidence>
<dbReference type="AlphaFoldDB" id="A0A225M6I1"/>
<dbReference type="Gene3D" id="3.30.420.10">
    <property type="entry name" value="Ribonuclease H-like superfamily/Ribonuclease H"/>
    <property type="match status" value="1"/>
</dbReference>
<dbReference type="SUPFAM" id="SSF53098">
    <property type="entry name" value="Ribonuclease H-like"/>
    <property type="match status" value="1"/>
</dbReference>
<dbReference type="EMBL" id="NJIH01000010">
    <property type="protein sequence ID" value="OWT56944.1"/>
    <property type="molecule type" value="Genomic_DNA"/>
</dbReference>
<dbReference type="GO" id="GO:0006310">
    <property type="term" value="P:DNA recombination"/>
    <property type="evidence" value="ECO:0007669"/>
    <property type="project" value="UniProtKB-KW"/>
</dbReference>
<evidence type="ECO:0000256" key="4">
    <source>
        <dbReference type="ARBA" id="ARBA00023172"/>
    </source>
</evidence>
<dbReference type="GO" id="GO:0003677">
    <property type="term" value="F:DNA binding"/>
    <property type="evidence" value="ECO:0007669"/>
    <property type="project" value="UniProtKB-KW"/>
</dbReference>
<dbReference type="InterPro" id="IPR017894">
    <property type="entry name" value="HTH_IS21_transposase_type"/>
</dbReference>
<gene>
    <name evidence="7" type="ORF">CEY11_18215</name>
</gene>
<dbReference type="NCBIfam" id="NF033546">
    <property type="entry name" value="transpos_IS21"/>
    <property type="match status" value="1"/>
</dbReference>
<dbReference type="InterPro" id="IPR009057">
    <property type="entry name" value="Homeodomain-like_sf"/>
</dbReference>
<dbReference type="InterPro" id="IPR036397">
    <property type="entry name" value="RNaseH_sf"/>
</dbReference>